<dbReference type="InterPro" id="IPR036028">
    <property type="entry name" value="SH3-like_dom_sf"/>
</dbReference>
<feature type="compositionally biased region" description="Polar residues" evidence="3">
    <location>
        <begin position="657"/>
        <end position="668"/>
    </location>
</feature>
<feature type="compositionally biased region" description="Basic and acidic residues" evidence="3">
    <location>
        <begin position="756"/>
        <end position="772"/>
    </location>
</feature>
<dbReference type="InterPro" id="IPR035899">
    <property type="entry name" value="DBL_dom_sf"/>
</dbReference>
<feature type="region of interest" description="Disordered" evidence="3">
    <location>
        <begin position="509"/>
        <end position="564"/>
    </location>
</feature>
<name>A0ABP0FG36_CLALP</name>
<feature type="compositionally biased region" description="Basic residues" evidence="3">
    <location>
        <begin position="773"/>
        <end position="787"/>
    </location>
</feature>
<feature type="compositionally biased region" description="Pro residues" evidence="3">
    <location>
        <begin position="626"/>
        <end position="635"/>
    </location>
</feature>
<feature type="compositionally biased region" description="Basic and acidic residues" evidence="3">
    <location>
        <begin position="509"/>
        <end position="528"/>
    </location>
</feature>
<feature type="compositionally biased region" description="Low complexity" evidence="3">
    <location>
        <begin position="52"/>
        <end position="64"/>
    </location>
</feature>
<dbReference type="Gene3D" id="1.20.900.10">
    <property type="entry name" value="Dbl homology (DH) domain"/>
    <property type="match status" value="1"/>
</dbReference>
<feature type="compositionally biased region" description="Polar residues" evidence="3">
    <location>
        <begin position="321"/>
        <end position="330"/>
    </location>
</feature>
<keyword evidence="7" id="KW-1185">Reference proteome</keyword>
<feature type="domain" description="SH3" evidence="4">
    <location>
        <begin position="1505"/>
        <end position="1566"/>
    </location>
</feature>
<feature type="compositionally biased region" description="Basic and acidic residues" evidence="3">
    <location>
        <begin position="16"/>
        <end position="28"/>
    </location>
</feature>
<feature type="compositionally biased region" description="Low complexity" evidence="3">
    <location>
        <begin position="1"/>
        <end position="13"/>
    </location>
</feature>
<evidence type="ECO:0000313" key="7">
    <source>
        <dbReference type="Proteomes" id="UP001642483"/>
    </source>
</evidence>
<dbReference type="InterPro" id="IPR047271">
    <property type="entry name" value="Ephexin-like"/>
</dbReference>
<feature type="compositionally biased region" description="Low complexity" evidence="3">
    <location>
        <begin position="168"/>
        <end position="180"/>
    </location>
</feature>
<feature type="compositionally biased region" description="Polar residues" evidence="3">
    <location>
        <begin position="972"/>
        <end position="982"/>
    </location>
</feature>
<feature type="region of interest" description="Disordered" evidence="3">
    <location>
        <begin position="424"/>
        <end position="450"/>
    </location>
</feature>
<dbReference type="PROSITE" id="PS50010">
    <property type="entry name" value="DH_2"/>
    <property type="match status" value="1"/>
</dbReference>
<dbReference type="Proteomes" id="UP001642483">
    <property type="component" value="Unassembled WGS sequence"/>
</dbReference>
<dbReference type="Gene3D" id="2.30.29.30">
    <property type="entry name" value="Pleckstrin-homology domain (PH domain)/Phosphotyrosine-binding domain (PTB)"/>
    <property type="match status" value="1"/>
</dbReference>
<dbReference type="PROSITE" id="PS50002">
    <property type="entry name" value="SH3"/>
    <property type="match status" value="1"/>
</dbReference>
<dbReference type="Gene3D" id="2.30.30.40">
    <property type="entry name" value="SH3 Domains"/>
    <property type="match status" value="1"/>
</dbReference>
<evidence type="ECO:0000256" key="2">
    <source>
        <dbReference type="PROSITE-ProRule" id="PRU00192"/>
    </source>
</evidence>
<feature type="compositionally biased region" description="Polar residues" evidence="3">
    <location>
        <begin position="441"/>
        <end position="450"/>
    </location>
</feature>
<feature type="compositionally biased region" description="Polar residues" evidence="3">
    <location>
        <begin position="813"/>
        <end position="838"/>
    </location>
</feature>
<protein>
    <submittedName>
        <fullName evidence="6">Uncharacterized protein</fullName>
    </submittedName>
</protein>
<dbReference type="SMART" id="SM00325">
    <property type="entry name" value="RhoGEF"/>
    <property type="match status" value="1"/>
</dbReference>
<dbReference type="SMART" id="SM00326">
    <property type="entry name" value="SH3"/>
    <property type="match status" value="1"/>
</dbReference>
<feature type="compositionally biased region" description="Polar residues" evidence="3">
    <location>
        <begin position="91"/>
        <end position="102"/>
    </location>
</feature>
<evidence type="ECO:0000259" key="4">
    <source>
        <dbReference type="PROSITE" id="PS50002"/>
    </source>
</evidence>
<accession>A0ABP0FG36</accession>
<dbReference type="CDD" id="cd11793">
    <property type="entry name" value="SH3_ephexin1_like"/>
    <property type="match status" value="1"/>
</dbReference>
<evidence type="ECO:0000259" key="5">
    <source>
        <dbReference type="PROSITE" id="PS50010"/>
    </source>
</evidence>
<feature type="compositionally biased region" description="Basic and acidic residues" evidence="3">
    <location>
        <begin position="333"/>
        <end position="347"/>
    </location>
</feature>
<gene>
    <name evidence="6" type="ORF">CVLEPA_LOCUS8547</name>
</gene>
<dbReference type="InterPro" id="IPR000219">
    <property type="entry name" value="DH_dom"/>
</dbReference>
<dbReference type="Pfam" id="PF00018">
    <property type="entry name" value="SH3_1"/>
    <property type="match status" value="1"/>
</dbReference>
<feature type="region of interest" description="Disordered" evidence="3">
    <location>
        <begin position="1"/>
        <end position="102"/>
    </location>
</feature>
<sequence>MDNVNYNNNNRSNTRAMDKSGPKPELRPKPNLLIKSGKYQTEHHEKSNDQPSISRKSLSRLSSLDHMTPKVWSQSWTPKTNHEKSSVLELPSTNELPKSRFTNAWRPAPRLITNKTIMAKLPTSESGYYANQNENFTPKISSSESKLGIPHQREGAIQPNKDTIYGLSTSSEGSSTSQSKESSKADASDISKISVANKQRPTLKIDLENDELTKTAEVNENVTECVLASNAECYDEISSLRPEPRNRNSTRRQCVNRPSFRRDPKSPGFGSLKQMWADKANQSENFSPKPFGGSNLKPTQLKIETKPRASTVPSQGGVWQHVSSPSNSIDQIVKNKSEHNSKHDLVRRQSSAAQFLSPKPFRSLMWNDESSLTTDKQVSDSDNNEGNSFDFDVDIATYHAENYHGSNDSDCFDFYHYHQSSTQGYDVTQNEDDIPEEEKWQNSNASANNHTTQDIDANLEADVAVHQSLDHNNSFLSGSESYEQTTEKHNFETRETAIYHETAFNEFESPRYDSHEDEAPQLPPRDEDNSNAPPPPGDASFPPQGYLPMSGRQTPDISYEDMSRGSEIPEVEYFTKVAPPIIDAITLKKREYHEIDDEVPPPPGRDPPMLPSGVRNPAGRKKSSSEPPPPLPPDNPVGRRSMIYSKEKQLSVVQGLKENTTNSAAGNNSEKRLNYIEVETSSNSNSKSNNSSPVQHRKTNYSDVIVAGSAERNRSGSCTSEESFPSSGANKKQKNMKKKLQSMLPFSKESSGTDSKNMKDSQENLAEFDKERNKKKRSSKRFLRKKTKTDLNKSKDGYIDGPRMESDSGFDYDSNSITTSSEASRSTSMVGTGSNSSGDGEVRRMSETLPNLPHSNGSDNTKPWKVLPTSPSGRRKSNDCTVASVPPARSEKLYRNSVGQSDVSSTFQAYNMESPALKSFVEHDDSVPKVSSFLYEHQGKPQKSQTDPPPPPVPKRDSIHGNGRPVTPPRFSRTSSSNSLLEQSERPPVPLPGIATNQSLPDRGGSTTPLSLPVPLPSTRQRFQNSNPVPNVNVLQTEAVDGDDDCYLAAEDVPPPLPERDEGLYESINANHPVPPSPFIDSSKFLHSEPLYQIYRDRTLSHASSRRSVKARSKSAARSRRASSEWKSEFMSEELPTTTLWRSIPEVADIAATMSPEDIKLQQAQFEVITSQASYLRSINILINHFMRDWAMESTDVLPSVKRRHLFSNVETVGSIEKKFLEELERHFWLDYRLTKVCDIVTRYAKKEFNVYVLYIQNQSYQDRVLTDLQRNHEKFAEELNRLESSPACNKLPLLSFLLLPMQRVTRLPLLVTAIVNAADAVGDEEMVKKAKHTLGVVNKLVKKCNEGARKMQQTEQLAEIASQLDYTSSVKTYALISQSRSLVKKGEMNVSMMLDSKKAAKTVKLWLFLFTDVLLIAKKKSFGIDLGGSSPRYEVIDWANRQFLAVNERAVTENQIFLVILENQAGKRIEMTLMPLAQNELSRWTNALNPPTLGGTGESIYESWDCPQYICTYPYSAKQPDELSIDVGDIMQVTKKTSDGWLEGERLRDGESGWFPSSFCDEIEDEHVRSRNMKNLYRTCVG</sequence>
<feature type="region of interest" description="Disordered" evidence="3">
    <location>
        <begin position="932"/>
        <end position="1013"/>
    </location>
</feature>
<dbReference type="SUPFAM" id="SSF48065">
    <property type="entry name" value="DBL homology domain (DH-domain)"/>
    <property type="match status" value="1"/>
</dbReference>
<dbReference type="PANTHER" id="PTHR12845:SF5">
    <property type="entry name" value="EPHEXIN, ISOFORM D"/>
    <property type="match status" value="1"/>
</dbReference>
<feature type="region of interest" description="Disordered" evidence="3">
    <location>
        <begin position="238"/>
        <end position="352"/>
    </location>
</feature>
<feature type="region of interest" description="Disordered" evidence="3">
    <location>
        <begin position="130"/>
        <end position="202"/>
    </location>
</feature>
<dbReference type="SUPFAM" id="SSF50044">
    <property type="entry name" value="SH3-domain"/>
    <property type="match status" value="1"/>
</dbReference>
<dbReference type="Pfam" id="PF00621">
    <property type="entry name" value="RhoGEF"/>
    <property type="match status" value="1"/>
</dbReference>
<feature type="compositionally biased region" description="Low complexity" evidence="3">
    <location>
        <begin position="681"/>
        <end position="692"/>
    </location>
</feature>
<comment type="caution">
    <text evidence="6">The sequence shown here is derived from an EMBL/GenBank/DDBJ whole genome shotgun (WGS) entry which is preliminary data.</text>
</comment>
<evidence type="ECO:0000256" key="1">
    <source>
        <dbReference type="ARBA" id="ARBA00022443"/>
    </source>
</evidence>
<reference evidence="6 7" key="1">
    <citation type="submission" date="2024-02" db="EMBL/GenBank/DDBJ databases">
        <authorList>
            <person name="Daric V."/>
            <person name="Darras S."/>
        </authorList>
    </citation>
    <scope>NUCLEOTIDE SEQUENCE [LARGE SCALE GENOMIC DNA]</scope>
</reference>
<dbReference type="PANTHER" id="PTHR12845">
    <property type="entry name" value="GUANINE NUCLEOTIDE EXCHANGE FACTOR"/>
    <property type="match status" value="1"/>
</dbReference>
<feature type="compositionally biased region" description="Polar residues" evidence="3">
    <location>
        <begin position="130"/>
        <end position="145"/>
    </location>
</feature>
<dbReference type="InterPro" id="IPR001452">
    <property type="entry name" value="SH3_domain"/>
</dbReference>
<keyword evidence="1 2" id="KW-0728">SH3 domain</keyword>
<feature type="compositionally biased region" description="Polar residues" evidence="3">
    <location>
        <begin position="715"/>
        <end position="729"/>
    </location>
</feature>
<feature type="compositionally biased region" description="Basic and acidic residues" evidence="3">
    <location>
        <begin position="788"/>
        <end position="806"/>
    </location>
</feature>
<feature type="region of interest" description="Disordered" evidence="3">
    <location>
        <begin position="591"/>
        <end position="902"/>
    </location>
</feature>
<evidence type="ECO:0000256" key="3">
    <source>
        <dbReference type="SAM" id="MobiDB-lite"/>
    </source>
</evidence>
<proteinExistence type="predicted"/>
<dbReference type="InterPro" id="IPR011993">
    <property type="entry name" value="PH-like_dom_sf"/>
</dbReference>
<dbReference type="EMBL" id="CAWYQH010000057">
    <property type="protein sequence ID" value="CAK8678640.1"/>
    <property type="molecule type" value="Genomic_DNA"/>
</dbReference>
<feature type="compositionally biased region" description="Basic residues" evidence="3">
    <location>
        <begin position="731"/>
        <end position="740"/>
    </location>
</feature>
<organism evidence="6 7">
    <name type="scientific">Clavelina lepadiformis</name>
    <name type="common">Light-bulb sea squirt</name>
    <name type="synonym">Ascidia lepadiformis</name>
    <dbReference type="NCBI Taxonomy" id="159417"/>
    <lineage>
        <taxon>Eukaryota</taxon>
        <taxon>Metazoa</taxon>
        <taxon>Chordata</taxon>
        <taxon>Tunicata</taxon>
        <taxon>Ascidiacea</taxon>
        <taxon>Aplousobranchia</taxon>
        <taxon>Clavelinidae</taxon>
        <taxon>Clavelina</taxon>
    </lineage>
</organism>
<feature type="domain" description="DH" evidence="5">
    <location>
        <begin position="1160"/>
        <end position="1348"/>
    </location>
</feature>
<evidence type="ECO:0000313" key="6">
    <source>
        <dbReference type="EMBL" id="CAK8678640.1"/>
    </source>
</evidence>
<feature type="compositionally biased region" description="Pro residues" evidence="3">
    <location>
        <begin position="600"/>
        <end position="610"/>
    </location>
</feature>